<evidence type="ECO:0000256" key="5">
    <source>
        <dbReference type="ARBA" id="ARBA00023163"/>
    </source>
</evidence>
<keyword evidence="5" id="KW-0804">Transcription</keyword>
<evidence type="ECO:0000256" key="2">
    <source>
        <dbReference type="ARBA" id="ARBA00023015"/>
    </source>
</evidence>
<dbReference type="InterPro" id="IPR014284">
    <property type="entry name" value="RNA_pol_sigma-70_dom"/>
</dbReference>
<evidence type="ECO:0000313" key="8">
    <source>
        <dbReference type="EMBL" id="MCG7321469.1"/>
    </source>
</evidence>
<keyword evidence="3" id="KW-0731">Sigma factor</keyword>
<dbReference type="NCBIfam" id="TIGR02983">
    <property type="entry name" value="SigE-fam_strep"/>
    <property type="match status" value="1"/>
</dbReference>
<dbReference type="InterPro" id="IPR014325">
    <property type="entry name" value="RNA_pol_sigma-E_actinobac"/>
</dbReference>
<gene>
    <name evidence="8" type="ORF">MHL29_06115</name>
</gene>
<dbReference type="Gene3D" id="1.10.10.10">
    <property type="entry name" value="Winged helix-like DNA-binding domain superfamily/Winged helix DNA-binding domain"/>
    <property type="match status" value="1"/>
</dbReference>
<dbReference type="Pfam" id="PF04542">
    <property type="entry name" value="Sigma70_r2"/>
    <property type="match status" value="1"/>
</dbReference>
<dbReference type="InterPro" id="IPR013249">
    <property type="entry name" value="RNA_pol_sigma70_r4_t2"/>
</dbReference>
<evidence type="ECO:0000256" key="4">
    <source>
        <dbReference type="ARBA" id="ARBA00023125"/>
    </source>
</evidence>
<keyword evidence="4" id="KW-0238">DNA-binding</keyword>
<accession>A0ABS9Q0Q3</accession>
<dbReference type="Proteomes" id="UP001521931">
    <property type="component" value="Unassembled WGS sequence"/>
</dbReference>
<dbReference type="Gene3D" id="1.10.1740.10">
    <property type="match status" value="1"/>
</dbReference>
<dbReference type="PANTHER" id="PTHR43133">
    <property type="entry name" value="RNA POLYMERASE ECF-TYPE SIGMA FACTO"/>
    <property type="match status" value="1"/>
</dbReference>
<organism evidence="8 9">
    <name type="scientific">Arsenicicoccus bolidensis</name>
    <dbReference type="NCBI Taxonomy" id="229480"/>
    <lineage>
        <taxon>Bacteria</taxon>
        <taxon>Bacillati</taxon>
        <taxon>Actinomycetota</taxon>
        <taxon>Actinomycetes</taxon>
        <taxon>Micrococcales</taxon>
        <taxon>Intrasporangiaceae</taxon>
        <taxon>Arsenicicoccus</taxon>
    </lineage>
</organism>
<dbReference type="InterPro" id="IPR039425">
    <property type="entry name" value="RNA_pol_sigma-70-like"/>
</dbReference>
<dbReference type="InterPro" id="IPR036388">
    <property type="entry name" value="WH-like_DNA-bd_sf"/>
</dbReference>
<dbReference type="PANTHER" id="PTHR43133:SF50">
    <property type="entry name" value="ECF RNA POLYMERASE SIGMA FACTOR SIGM"/>
    <property type="match status" value="1"/>
</dbReference>
<dbReference type="NCBIfam" id="TIGR02937">
    <property type="entry name" value="sigma70-ECF"/>
    <property type="match status" value="1"/>
</dbReference>
<feature type="domain" description="RNA polymerase sigma-70 region 2" evidence="6">
    <location>
        <begin position="17"/>
        <end position="80"/>
    </location>
</feature>
<keyword evidence="9" id="KW-1185">Reference proteome</keyword>
<dbReference type="CDD" id="cd06171">
    <property type="entry name" value="Sigma70_r4"/>
    <property type="match status" value="1"/>
</dbReference>
<dbReference type="SUPFAM" id="SSF88946">
    <property type="entry name" value="Sigma2 domain of RNA polymerase sigma factors"/>
    <property type="match status" value="1"/>
</dbReference>
<name>A0ABS9Q0Q3_9MICO</name>
<evidence type="ECO:0000256" key="3">
    <source>
        <dbReference type="ARBA" id="ARBA00023082"/>
    </source>
</evidence>
<evidence type="ECO:0000256" key="1">
    <source>
        <dbReference type="ARBA" id="ARBA00010641"/>
    </source>
</evidence>
<evidence type="ECO:0000259" key="6">
    <source>
        <dbReference type="Pfam" id="PF04542"/>
    </source>
</evidence>
<dbReference type="RefSeq" id="WP_019286160.1">
    <property type="nucleotide sequence ID" value="NZ_JAKRCV010000013.1"/>
</dbReference>
<comment type="caution">
    <text evidence="8">The sequence shown here is derived from an EMBL/GenBank/DDBJ whole genome shotgun (WGS) entry which is preliminary data.</text>
</comment>
<dbReference type="InterPro" id="IPR007627">
    <property type="entry name" value="RNA_pol_sigma70_r2"/>
</dbReference>
<evidence type="ECO:0000259" key="7">
    <source>
        <dbReference type="Pfam" id="PF08281"/>
    </source>
</evidence>
<protein>
    <submittedName>
        <fullName evidence="8">SigE family RNA polymerase sigma factor</fullName>
    </submittedName>
</protein>
<keyword evidence="2" id="KW-0805">Transcription regulation</keyword>
<feature type="domain" description="RNA polymerase sigma factor 70 region 4 type 2" evidence="7">
    <location>
        <begin position="107"/>
        <end position="159"/>
    </location>
</feature>
<dbReference type="Pfam" id="PF08281">
    <property type="entry name" value="Sigma70_r4_2"/>
    <property type="match status" value="1"/>
</dbReference>
<comment type="similarity">
    <text evidence="1">Belongs to the sigma-70 factor family. ECF subfamily.</text>
</comment>
<proteinExistence type="inferred from homology"/>
<dbReference type="EMBL" id="JAKRCV010000013">
    <property type="protein sequence ID" value="MCG7321469.1"/>
    <property type="molecule type" value="Genomic_DNA"/>
</dbReference>
<dbReference type="InterPro" id="IPR013325">
    <property type="entry name" value="RNA_pol_sigma_r2"/>
</dbReference>
<reference evidence="8 9" key="1">
    <citation type="submission" date="2022-02" db="EMBL/GenBank/DDBJ databases">
        <title>Uncovering new skin microbiome diversity through culturing and metagenomics.</title>
        <authorList>
            <person name="Conlan S."/>
            <person name="Deming C."/>
            <person name="Nisc Comparative Sequencing Program N."/>
            <person name="Segre J.A."/>
        </authorList>
    </citation>
    <scope>NUCLEOTIDE SEQUENCE [LARGE SCALE GENOMIC DNA]</scope>
    <source>
        <strain evidence="8 9">ACRQZ</strain>
    </source>
</reference>
<dbReference type="InterPro" id="IPR013324">
    <property type="entry name" value="RNA_pol_sigma_r3/r4-like"/>
</dbReference>
<sequence>MILVDKRERDAAFTQFVREATPSLTRTAWLLTGSRDAAADLVQAAFVKTYASWGRVRHEDALAYARKVLTHEHVDRWRRRHGEITVAEVADRADRAVHPDGSVDDRDEITRLLSLLPPQQRVVVVLRYYNDLSERAVADQLGISVGAVKSAASRGLATLRTHYPAPAGGVS</sequence>
<evidence type="ECO:0000313" key="9">
    <source>
        <dbReference type="Proteomes" id="UP001521931"/>
    </source>
</evidence>
<dbReference type="SUPFAM" id="SSF88659">
    <property type="entry name" value="Sigma3 and sigma4 domains of RNA polymerase sigma factors"/>
    <property type="match status" value="1"/>
</dbReference>